<evidence type="ECO:0000313" key="3">
    <source>
        <dbReference type="Proteomes" id="UP000821866"/>
    </source>
</evidence>
<protein>
    <submittedName>
        <fullName evidence="2">Uncharacterized protein</fullName>
    </submittedName>
</protein>
<sequence length="456" mass="50625">MFTRQLAALVARWSYKRTALSALRSPMYSVGTLLLTLRLQAASAGGDSEPEDQSGQLNTPLAVPRLTPPDSTIVGTRNQAMHPPEVDAPRRVVNASHRTQLERCPWFSTSPSMTCIFVYIALSLYAFSSFCITNVDAAVVLAEASLPPSRSPGPGSCSDPPLSFRADVLNEASYSQCPAPIAVQQTRPPSITETAAYLGPAPRSRPREREIKVSQARSEGIYSLPKRRVIVAKNMPEGRLGPLYWSRAGLNVLDFRYMINEVLRRTYELSGEKRAVVTRLPHNRIEMSPGPFHGQGAIPLARRDASEDTPETRRPVFGSKEFWTSMRDLIRVRDVNLKPDEMFDFALERSPKKPLLQVAVSVPGNSVLNSLAPPKVQERVSGQQHQIDALPGLFKSSGPMSVFDYHEAHHREENGMRTDAGFLVLRCWLVTEALPYFAEGGLSKKCAHLRRVLREL</sequence>
<proteinExistence type="predicted"/>
<accession>A0A9J6DZQ5</accession>
<gene>
    <name evidence="2" type="ORF">HPB51_003658</name>
</gene>
<keyword evidence="3" id="KW-1185">Reference proteome</keyword>
<organism evidence="2 3">
    <name type="scientific">Rhipicephalus microplus</name>
    <name type="common">Cattle tick</name>
    <name type="synonym">Boophilus microplus</name>
    <dbReference type="NCBI Taxonomy" id="6941"/>
    <lineage>
        <taxon>Eukaryota</taxon>
        <taxon>Metazoa</taxon>
        <taxon>Ecdysozoa</taxon>
        <taxon>Arthropoda</taxon>
        <taxon>Chelicerata</taxon>
        <taxon>Arachnida</taxon>
        <taxon>Acari</taxon>
        <taxon>Parasitiformes</taxon>
        <taxon>Ixodida</taxon>
        <taxon>Ixodoidea</taxon>
        <taxon>Ixodidae</taxon>
        <taxon>Rhipicephalinae</taxon>
        <taxon>Rhipicephalus</taxon>
        <taxon>Boophilus</taxon>
    </lineage>
</organism>
<dbReference type="AlphaFoldDB" id="A0A9J6DZQ5"/>
<comment type="caution">
    <text evidence="2">The sequence shown here is derived from an EMBL/GenBank/DDBJ whole genome shotgun (WGS) entry which is preliminary data.</text>
</comment>
<evidence type="ECO:0000256" key="1">
    <source>
        <dbReference type="SAM" id="MobiDB-lite"/>
    </source>
</evidence>
<reference evidence="2" key="2">
    <citation type="submission" date="2021-09" db="EMBL/GenBank/DDBJ databases">
        <authorList>
            <person name="Jia N."/>
            <person name="Wang J."/>
            <person name="Shi W."/>
            <person name="Du L."/>
            <person name="Sun Y."/>
            <person name="Zhan W."/>
            <person name="Jiang J."/>
            <person name="Wang Q."/>
            <person name="Zhang B."/>
            <person name="Ji P."/>
            <person name="Sakyi L.B."/>
            <person name="Cui X."/>
            <person name="Yuan T."/>
            <person name="Jiang B."/>
            <person name="Yang W."/>
            <person name="Lam T.T.-Y."/>
            <person name="Chang Q."/>
            <person name="Ding S."/>
            <person name="Wang X."/>
            <person name="Zhu J."/>
            <person name="Ruan X."/>
            <person name="Zhao L."/>
            <person name="Wei J."/>
            <person name="Que T."/>
            <person name="Du C."/>
            <person name="Cheng J."/>
            <person name="Dai P."/>
            <person name="Han X."/>
            <person name="Huang E."/>
            <person name="Gao Y."/>
            <person name="Liu J."/>
            <person name="Shao H."/>
            <person name="Ye R."/>
            <person name="Li L."/>
            <person name="Wei W."/>
            <person name="Wang X."/>
            <person name="Wang C."/>
            <person name="Huo Q."/>
            <person name="Li W."/>
            <person name="Guo W."/>
            <person name="Chen H."/>
            <person name="Chen S."/>
            <person name="Zhou L."/>
            <person name="Zhou L."/>
            <person name="Ni X."/>
            <person name="Tian J."/>
            <person name="Zhou Y."/>
            <person name="Sheng Y."/>
            <person name="Liu T."/>
            <person name="Pan Y."/>
            <person name="Xia L."/>
            <person name="Li J."/>
            <person name="Zhao F."/>
            <person name="Cao W."/>
        </authorList>
    </citation>
    <scope>NUCLEOTIDE SEQUENCE</scope>
    <source>
        <strain evidence="2">Rmic-2018</strain>
        <tissue evidence="2">Larvae</tissue>
    </source>
</reference>
<name>A0A9J6DZQ5_RHIMP</name>
<feature type="region of interest" description="Disordered" evidence="1">
    <location>
        <begin position="44"/>
        <end position="70"/>
    </location>
</feature>
<dbReference type="EMBL" id="JABSTU010000006">
    <property type="protein sequence ID" value="KAH8027216.1"/>
    <property type="molecule type" value="Genomic_DNA"/>
</dbReference>
<dbReference type="Proteomes" id="UP000821866">
    <property type="component" value="Chromosome 4"/>
</dbReference>
<evidence type="ECO:0000313" key="2">
    <source>
        <dbReference type="EMBL" id="KAH8027216.1"/>
    </source>
</evidence>
<reference evidence="2" key="1">
    <citation type="journal article" date="2020" name="Cell">
        <title>Large-Scale Comparative Analyses of Tick Genomes Elucidate Their Genetic Diversity and Vector Capacities.</title>
        <authorList>
            <consortium name="Tick Genome and Microbiome Consortium (TIGMIC)"/>
            <person name="Jia N."/>
            <person name="Wang J."/>
            <person name="Shi W."/>
            <person name="Du L."/>
            <person name="Sun Y."/>
            <person name="Zhan W."/>
            <person name="Jiang J.F."/>
            <person name="Wang Q."/>
            <person name="Zhang B."/>
            <person name="Ji P."/>
            <person name="Bell-Sakyi L."/>
            <person name="Cui X.M."/>
            <person name="Yuan T.T."/>
            <person name="Jiang B.G."/>
            <person name="Yang W.F."/>
            <person name="Lam T.T."/>
            <person name="Chang Q.C."/>
            <person name="Ding S.J."/>
            <person name="Wang X.J."/>
            <person name="Zhu J.G."/>
            <person name="Ruan X.D."/>
            <person name="Zhao L."/>
            <person name="Wei J.T."/>
            <person name="Ye R.Z."/>
            <person name="Que T.C."/>
            <person name="Du C.H."/>
            <person name="Zhou Y.H."/>
            <person name="Cheng J.X."/>
            <person name="Dai P.F."/>
            <person name="Guo W.B."/>
            <person name="Han X.H."/>
            <person name="Huang E.J."/>
            <person name="Li L.F."/>
            <person name="Wei W."/>
            <person name="Gao Y.C."/>
            <person name="Liu J.Z."/>
            <person name="Shao H.Z."/>
            <person name="Wang X."/>
            <person name="Wang C.C."/>
            <person name="Yang T.C."/>
            <person name="Huo Q.B."/>
            <person name="Li W."/>
            <person name="Chen H.Y."/>
            <person name="Chen S.E."/>
            <person name="Zhou L.G."/>
            <person name="Ni X.B."/>
            <person name="Tian J.H."/>
            <person name="Sheng Y."/>
            <person name="Liu T."/>
            <person name="Pan Y.S."/>
            <person name="Xia L.Y."/>
            <person name="Li J."/>
            <person name="Zhao F."/>
            <person name="Cao W.C."/>
        </authorList>
    </citation>
    <scope>NUCLEOTIDE SEQUENCE</scope>
    <source>
        <strain evidence="2">Rmic-2018</strain>
    </source>
</reference>